<name>A0ABR6BEL5_9PSEU</name>
<protein>
    <submittedName>
        <fullName evidence="1">Uncharacterized protein</fullName>
    </submittedName>
</protein>
<evidence type="ECO:0000313" key="1">
    <source>
        <dbReference type="EMBL" id="MBA8925313.1"/>
    </source>
</evidence>
<dbReference type="RefSeq" id="WP_182837299.1">
    <property type="nucleotide sequence ID" value="NZ_BAAABQ010000084.1"/>
</dbReference>
<evidence type="ECO:0000313" key="2">
    <source>
        <dbReference type="Proteomes" id="UP000517916"/>
    </source>
</evidence>
<accession>A0ABR6BEL5</accession>
<gene>
    <name evidence="1" type="ORF">BC739_002512</name>
</gene>
<sequence length="83" mass="9030">MSTDSLTAHLYRLTDALLVWEGRDDTKAQPGVRQAANIAVDSIDALLHELHELRGSLLAEIRASDDASAARVDALLHSREAQP</sequence>
<reference evidence="1 2" key="1">
    <citation type="submission" date="2020-08" db="EMBL/GenBank/DDBJ databases">
        <title>Genomic Encyclopedia of Archaeal and Bacterial Type Strains, Phase II (KMG-II): from individual species to whole genera.</title>
        <authorList>
            <person name="Goeker M."/>
        </authorList>
    </citation>
    <scope>NUCLEOTIDE SEQUENCE [LARGE SCALE GENOMIC DNA]</scope>
    <source>
        <strain evidence="1 2">DSM 43850</strain>
    </source>
</reference>
<keyword evidence="2" id="KW-1185">Reference proteome</keyword>
<organism evidence="1 2">
    <name type="scientific">Kutzneria viridogrisea</name>
    <dbReference type="NCBI Taxonomy" id="47990"/>
    <lineage>
        <taxon>Bacteria</taxon>
        <taxon>Bacillati</taxon>
        <taxon>Actinomycetota</taxon>
        <taxon>Actinomycetes</taxon>
        <taxon>Pseudonocardiales</taxon>
        <taxon>Pseudonocardiaceae</taxon>
        <taxon>Kutzneria</taxon>
    </lineage>
</organism>
<dbReference type="Proteomes" id="UP000517916">
    <property type="component" value="Unassembled WGS sequence"/>
</dbReference>
<dbReference type="EMBL" id="JACJID010000002">
    <property type="protein sequence ID" value="MBA8925313.1"/>
    <property type="molecule type" value="Genomic_DNA"/>
</dbReference>
<comment type="caution">
    <text evidence="1">The sequence shown here is derived from an EMBL/GenBank/DDBJ whole genome shotgun (WGS) entry which is preliminary data.</text>
</comment>
<proteinExistence type="predicted"/>